<dbReference type="EMBL" id="JBGBPQ010000009">
    <property type="protein sequence ID" value="KAL1519427.1"/>
    <property type="molecule type" value="Genomic_DNA"/>
</dbReference>
<protein>
    <submittedName>
        <fullName evidence="1">Uncharacterized protein</fullName>
    </submittedName>
</protein>
<sequence length="227" mass="25421">MRGALWCRQRARLNSLCSSAVYTHGACTETAPWLGLTEKLDSAGKEIISHYKHSLLSEENVVAGEVVKQWKIKYVTEYEPSHKARIMSKNTFNVTRLGDYLLTSSCTPEHVKEKVARMMRSKTAKTFVEELNTKRKASLEQVESVTLSRKAVKAVKHIPSAAERAADLEEIAIIKELYGSRGRATLSSSGTKLEKLEAEYNDPRDDTCIKAFVRLIQEVASARANCE</sequence>
<reference evidence="1 2" key="1">
    <citation type="journal article" date="2024" name="Science">
        <title>Giant polyketide synthase enzymes in the biosynthesis of giant marine polyether toxins.</title>
        <authorList>
            <person name="Fallon T.R."/>
            <person name="Shende V.V."/>
            <person name="Wierzbicki I.H."/>
            <person name="Pendleton A.L."/>
            <person name="Watervoot N.F."/>
            <person name="Auber R.P."/>
            <person name="Gonzalez D.J."/>
            <person name="Wisecaver J.H."/>
            <person name="Moore B.S."/>
        </authorList>
    </citation>
    <scope>NUCLEOTIDE SEQUENCE [LARGE SCALE GENOMIC DNA]</scope>
    <source>
        <strain evidence="1 2">12B1</strain>
    </source>
</reference>
<name>A0AB34JF80_PRYPA</name>
<organism evidence="1 2">
    <name type="scientific">Prymnesium parvum</name>
    <name type="common">Toxic golden alga</name>
    <dbReference type="NCBI Taxonomy" id="97485"/>
    <lineage>
        <taxon>Eukaryota</taxon>
        <taxon>Haptista</taxon>
        <taxon>Haptophyta</taxon>
        <taxon>Prymnesiophyceae</taxon>
        <taxon>Prymnesiales</taxon>
        <taxon>Prymnesiaceae</taxon>
        <taxon>Prymnesium</taxon>
    </lineage>
</organism>
<evidence type="ECO:0000313" key="2">
    <source>
        <dbReference type="Proteomes" id="UP001515480"/>
    </source>
</evidence>
<keyword evidence="2" id="KW-1185">Reference proteome</keyword>
<dbReference type="Proteomes" id="UP001515480">
    <property type="component" value="Unassembled WGS sequence"/>
</dbReference>
<accession>A0AB34JF80</accession>
<gene>
    <name evidence="1" type="ORF">AB1Y20_022950</name>
</gene>
<proteinExistence type="predicted"/>
<dbReference type="AlphaFoldDB" id="A0AB34JF80"/>
<evidence type="ECO:0000313" key="1">
    <source>
        <dbReference type="EMBL" id="KAL1519427.1"/>
    </source>
</evidence>
<comment type="caution">
    <text evidence="1">The sequence shown here is derived from an EMBL/GenBank/DDBJ whole genome shotgun (WGS) entry which is preliminary data.</text>
</comment>